<proteinExistence type="predicted"/>
<dbReference type="RefSeq" id="WP_006559543.1">
    <property type="nucleotide sequence ID" value="NZ_BABS01000098.1"/>
</dbReference>
<sequence length="162" mass="18045">MPDPILTPDEVLSRYWERGKLPIDLKVIAKKAGIKLEEKNRDALGDVSGWYRPASNGQPATIEVNVSEPANRIRFTLAHELGHHFLGHEASPRDTTKQFNIYNWDPIEVAANKYAAQLLMPASYVRAAVINRSMTSLNALAKAFGVSTVAMKIRLQELGYIS</sequence>
<organism evidence="2 3">
    <name type="scientific">Acetobacter tropicalis NBRC 101654</name>
    <dbReference type="NCBI Taxonomy" id="749388"/>
    <lineage>
        <taxon>Bacteria</taxon>
        <taxon>Pseudomonadati</taxon>
        <taxon>Pseudomonadota</taxon>
        <taxon>Alphaproteobacteria</taxon>
        <taxon>Acetobacterales</taxon>
        <taxon>Acetobacteraceae</taxon>
        <taxon>Acetobacter</taxon>
    </lineage>
</organism>
<evidence type="ECO:0000259" key="1">
    <source>
        <dbReference type="Pfam" id="PF06114"/>
    </source>
</evidence>
<evidence type="ECO:0000313" key="3">
    <source>
        <dbReference type="Proteomes" id="UP000004319"/>
    </source>
</evidence>
<dbReference type="Pfam" id="PF06114">
    <property type="entry name" value="Peptidase_M78"/>
    <property type="match status" value="1"/>
</dbReference>
<accession>F7VGM4</accession>
<dbReference type="Proteomes" id="UP000004319">
    <property type="component" value="Unassembled WGS sequence"/>
</dbReference>
<reference evidence="2 3" key="1">
    <citation type="journal article" date="2011" name="Biochem. Biophys. Res. Commun.">
        <title>Increased number of Arginine-based salt bridges contributes to the thermotolerance of thermotolerant acetic acid bacteria, Acetobacter tropicalis SKU1100.</title>
        <authorList>
            <person name="Matsutani M."/>
            <person name="Hirakawa H."/>
            <person name="Nishikura M."/>
            <person name="Soemphol W."/>
            <person name="Ali I.A.I."/>
            <person name="Yakushi T."/>
            <person name="Matsushita K."/>
        </authorList>
    </citation>
    <scope>NUCLEOTIDE SEQUENCE [LARGE SCALE GENOMIC DNA]</scope>
    <source>
        <strain evidence="2 3">NBRC 101654</strain>
    </source>
</reference>
<dbReference type="AlphaFoldDB" id="F7VGM4"/>
<dbReference type="PANTHER" id="PTHR43236:SF1">
    <property type="entry name" value="BLL7220 PROTEIN"/>
    <property type="match status" value="1"/>
</dbReference>
<name>F7VGM4_9PROT</name>
<gene>
    <name evidence="2" type="ORF">ATPR_2523</name>
</gene>
<feature type="domain" description="IrrE N-terminal-like" evidence="1">
    <location>
        <begin position="44"/>
        <end position="155"/>
    </location>
</feature>
<dbReference type="EMBL" id="BABS01000098">
    <property type="protein sequence ID" value="GAA09519.1"/>
    <property type="molecule type" value="Genomic_DNA"/>
</dbReference>
<dbReference type="PANTHER" id="PTHR43236">
    <property type="entry name" value="ANTITOXIN HIGA1"/>
    <property type="match status" value="1"/>
</dbReference>
<dbReference type="InterPro" id="IPR052345">
    <property type="entry name" value="Rad_response_metalloprotease"/>
</dbReference>
<dbReference type="InterPro" id="IPR010359">
    <property type="entry name" value="IrrE_HExxH"/>
</dbReference>
<dbReference type="Gene3D" id="1.10.10.2910">
    <property type="match status" value="1"/>
</dbReference>
<protein>
    <recommendedName>
        <fullName evidence="1">IrrE N-terminal-like domain-containing protein</fullName>
    </recommendedName>
</protein>
<evidence type="ECO:0000313" key="2">
    <source>
        <dbReference type="EMBL" id="GAA09519.1"/>
    </source>
</evidence>
<comment type="caution">
    <text evidence="2">The sequence shown here is derived from an EMBL/GenBank/DDBJ whole genome shotgun (WGS) entry which is preliminary data.</text>
</comment>